<evidence type="ECO:0000256" key="1">
    <source>
        <dbReference type="ARBA" id="ARBA00023015"/>
    </source>
</evidence>
<keyword evidence="3" id="KW-0010">Activator</keyword>
<comment type="caution">
    <text evidence="7">The sequence shown here is derived from an EMBL/GenBank/DDBJ whole genome shotgun (WGS) entry which is preliminary data.</text>
</comment>
<keyword evidence="8" id="KW-1185">Reference proteome</keyword>
<evidence type="ECO:0000313" key="7">
    <source>
        <dbReference type="EMBL" id="RZS52327.1"/>
    </source>
</evidence>
<evidence type="ECO:0000256" key="5">
    <source>
        <dbReference type="SAM" id="MobiDB-lite"/>
    </source>
</evidence>
<dbReference type="Gene3D" id="1.10.10.60">
    <property type="entry name" value="Homeodomain-like"/>
    <property type="match status" value="2"/>
</dbReference>
<dbReference type="InterPro" id="IPR020449">
    <property type="entry name" value="Tscrpt_reg_AraC-type_HTH"/>
</dbReference>
<dbReference type="EMBL" id="SGWV01000011">
    <property type="protein sequence ID" value="RZS52327.1"/>
    <property type="molecule type" value="Genomic_DNA"/>
</dbReference>
<feature type="domain" description="HTH araC/xylS-type" evidence="6">
    <location>
        <begin position="211"/>
        <end position="310"/>
    </location>
</feature>
<dbReference type="OrthoDB" id="1050625at2"/>
<dbReference type="SUPFAM" id="SSF46689">
    <property type="entry name" value="Homeodomain-like"/>
    <property type="match status" value="1"/>
</dbReference>
<dbReference type="GO" id="GO:0043565">
    <property type="term" value="F:sequence-specific DNA binding"/>
    <property type="evidence" value="ECO:0007669"/>
    <property type="project" value="InterPro"/>
</dbReference>
<dbReference type="Proteomes" id="UP000293433">
    <property type="component" value="Unassembled WGS sequence"/>
</dbReference>
<gene>
    <name evidence="7" type="ORF">EV685_3520</name>
</gene>
<dbReference type="RefSeq" id="WP_130483310.1">
    <property type="nucleotide sequence ID" value="NZ_SGWV01000011.1"/>
</dbReference>
<dbReference type="InterPro" id="IPR018062">
    <property type="entry name" value="HTH_AraC-typ_CS"/>
</dbReference>
<dbReference type="SMART" id="SM00342">
    <property type="entry name" value="HTH_ARAC"/>
    <property type="match status" value="1"/>
</dbReference>
<dbReference type="InterPro" id="IPR009057">
    <property type="entry name" value="Homeodomain-like_sf"/>
</dbReference>
<dbReference type="InterPro" id="IPR018060">
    <property type="entry name" value="HTH_AraC"/>
</dbReference>
<dbReference type="PROSITE" id="PS01124">
    <property type="entry name" value="HTH_ARAC_FAMILY_2"/>
    <property type="match status" value="1"/>
</dbReference>
<dbReference type="GO" id="GO:0003700">
    <property type="term" value="F:DNA-binding transcription factor activity"/>
    <property type="evidence" value="ECO:0007669"/>
    <property type="project" value="InterPro"/>
</dbReference>
<keyword evidence="2 7" id="KW-0238">DNA-binding</keyword>
<dbReference type="InterPro" id="IPR037923">
    <property type="entry name" value="HTH-like"/>
</dbReference>
<feature type="region of interest" description="Disordered" evidence="5">
    <location>
        <begin position="1"/>
        <end position="23"/>
    </location>
</feature>
<proteinExistence type="predicted"/>
<organism evidence="7 8">
    <name type="scientific">Sphaerotilus mobilis</name>
    <dbReference type="NCBI Taxonomy" id="47994"/>
    <lineage>
        <taxon>Bacteria</taxon>
        <taxon>Pseudomonadati</taxon>
        <taxon>Pseudomonadota</taxon>
        <taxon>Betaproteobacteria</taxon>
        <taxon>Burkholderiales</taxon>
        <taxon>Sphaerotilaceae</taxon>
        <taxon>Sphaerotilus</taxon>
    </lineage>
</organism>
<reference evidence="7 8" key="1">
    <citation type="submission" date="2019-02" db="EMBL/GenBank/DDBJ databases">
        <title>Genomic Encyclopedia of Type Strains, Phase IV (KMG-IV): sequencing the most valuable type-strain genomes for metagenomic binning, comparative biology and taxonomic classification.</title>
        <authorList>
            <person name="Goeker M."/>
        </authorList>
    </citation>
    <scope>NUCLEOTIDE SEQUENCE [LARGE SCALE GENOMIC DNA]</scope>
    <source>
        <strain evidence="7 8">DSM 10617</strain>
    </source>
</reference>
<sequence length="319" mass="34527">MSKNLNHRPDCPAPFVDPADRHPDEDAALATRLREQLRVFADGLGRGGWPLHRPASAGVAGVARGQGHFHLAPELFLQVSGWTRFGLPGGAVTVGPGEALLMPARLLHHEQVGAGADGQAFCNLVIYADGSVLTCHLAHEHEPGTPGIHHLESRQDAQAARALEWLSHATEVAEADDWQVRALVIATVAGARRVIDMDGLPAARAEPASLARLRVLIQNQLGDHELSVRRLAEQSGVSADYLSHRFRQASGEHLVAYINRQRMERAARLLGDTDMAVKEIAWACGYATPGYFIQSFRRHYGDTPGQWRAGHVGPAVVAA</sequence>
<evidence type="ECO:0000256" key="2">
    <source>
        <dbReference type="ARBA" id="ARBA00023125"/>
    </source>
</evidence>
<evidence type="ECO:0000256" key="3">
    <source>
        <dbReference type="ARBA" id="ARBA00023159"/>
    </source>
</evidence>
<accession>A0A4Q7LFE7</accession>
<evidence type="ECO:0000313" key="8">
    <source>
        <dbReference type="Proteomes" id="UP000293433"/>
    </source>
</evidence>
<keyword evidence="4" id="KW-0804">Transcription</keyword>
<dbReference type="PRINTS" id="PR00032">
    <property type="entry name" value="HTHARAC"/>
</dbReference>
<dbReference type="PANTHER" id="PTHR46796">
    <property type="entry name" value="HTH-TYPE TRANSCRIPTIONAL ACTIVATOR RHAS-RELATED"/>
    <property type="match status" value="1"/>
</dbReference>
<protein>
    <submittedName>
        <fullName evidence="7">AraC-like DNA-binding protein</fullName>
    </submittedName>
</protein>
<name>A0A4Q7LFE7_9BURK</name>
<dbReference type="SUPFAM" id="SSF51215">
    <property type="entry name" value="Regulatory protein AraC"/>
    <property type="match status" value="1"/>
</dbReference>
<evidence type="ECO:0000256" key="4">
    <source>
        <dbReference type="ARBA" id="ARBA00023163"/>
    </source>
</evidence>
<dbReference type="InterPro" id="IPR050204">
    <property type="entry name" value="AraC_XylS_family_regulators"/>
</dbReference>
<keyword evidence="1" id="KW-0805">Transcription regulation</keyword>
<evidence type="ECO:0000259" key="6">
    <source>
        <dbReference type="PROSITE" id="PS01124"/>
    </source>
</evidence>
<dbReference type="AlphaFoldDB" id="A0A4Q7LFE7"/>
<dbReference type="PROSITE" id="PS00041">
    <property type="entry name" value="HTH_ARAC_FAMILY_1"/>
    <property type="match status" value="1"/>
</dbReference>
<dbReference type="Pfam" id="PF12833">
    <property type="entry name" value="HTH_18"/>
    <property type="match status" value="1"/>
</dbReference>